<dbReference type="GO" id="GO:0016740">
    <property type="term" value="F:transferase activity"/>
    <property type="evidence" value="ECO:0007669"/>
    <property type="project" value="UniProtKB-KW"/>
</dbReference>
<name>A0A9E8SEA6_9FLAO</name>
<evidence type="ECO:0000313" key="1">
    <source>
        <dbReference type="EMBL" id="WAC03348.1"/>
    </source>
</evidence>
<keyword evidence="1" id="KW-0808">Transferase</keyword>
<dbReference type="Proteomes" id="UP001164705">
    <property type="component" value="Chromosome"/>
</dbReference>
<dbReference type="InterPro" id="IPR051159">
    <property type="entry name" value="Hexapeptide_acetyltransf"/>
</dbReference>
<dbReference type="PANTHER" id="PTHR23416">
    <property type="entry name" value="SIALIC ACID SYNTHASE-RELATED"/>
    <property type="match status" value="1"/>
</dbReference>
<dbReference type="EMBL" id="CP113088">
    <property type="protein sequence ID" value="WAC03348.1"/>
    <property type="molecule type" value="Genomic_DNA"/>
</dbReference>
<evidence type="ECO:0000313" key="2">
    <source>
        <dbReference type="Proteomes" id="UP001164705"/>
    </source>
</evidence>
<gene>
    <name evidence="1" type="ORF">N7U66_07370</name>
</gene>
<dbReference type="InterPro" id="IPR011004">
    <property type="entry name" value="Trimer_LpxA-like_sf"/>
</dbReference>
<reference evidence="1" key="1">
    <citation type="submission" date="2022-11" db="EMBL/GenBank/DDBJ databases">
        <title>Lacinutrix neustonica HL-RS19T sp. nov., isolated from the surface microlayer sample of brackish Lake Shihwa.</title>
        <authorList>
            <person name="Choi J.Y."/>
            <person name="Hwang C.Y."/>
        </authorList>
    </citation>
    <scope>NUCLEOTIDE SEQUENCE</scope>
    <source>
        <strain evidence="1">HL-RS19</strain>
    </source>
</reference>
<dbReference type="RefSeq" id="WP_267677929.1">
    <property type="nucleotide sequence ID" value="NZ_CP113088.1"/>
</dbReference>
<accession>A0A9E8SEA6</accession>
<proteinExistence type="predicted"/>
<dbReference type="AlphaFoldDB" id="A0A9E8SEA6"/>
<sequence length="250" mass="28513">MKKWYRLLVKLWNSIRFFLSINWYKTLLLNFKKLPFNQAIKLPFFIYGRARFTSILGDFIIDAPIERGMIGFGQAYEINKASLGISEFNVNGTLIFKGHVQLGKDFFIFASKHAVCEFGHMSSMGWRSKIICTSSIRFGEFARFGPECQVIDTNFHNMKNTMTHEVFEKSKPIEVGSYNFISNRVSVLKGCTTPKYCTIASNSVCSRDYTAFGNNILIGGVPAQLIKENITRDWSGEKAGLESLLMIFKK</sequence>
<dbReference type="SUPFAM" id="SSF51161">
    <property type="entry name" value="Trimeric LpxA-like enzymes"/>
    <property type="match status" value="1"/>
</dbReference>
<keyword evidence="2" id="KW-1185">Reference proteome</keyword>
<protein>
    <submittedName>
        <fullName evidence="1">Transferase</fullName>
    </submittedName>
</protein>
<dbReference type="Gene3D" id="2.160.10.10">
    <property type="entry name" value="Hexapeptide repeat proteins"/>
    <property type="match status" value="1"/>
</dbReference>
<dbReference type="KEGG" id="lnu:N7U66_07370"/>
<organism evidence="1 2">
    <name type="scientific">Lacinutrix neustonica</name>
    <dbReference type="NCBI Taxonomy" id="2980107"/>
    <lineage>
        <taxon>Bacteria</taxon>
        <taxon>Pseudomonadati</taxon>
        <taxon>Bacteroidota</taxon>
        <taxon>Flavobacteriia</taxon>
        <taxon>Flavobacteriales</taxon>
        <taxon>Flavobacteriaceae</taxon>
        <taxon>Lacinutrix</taxon>
    </lineage>
</organism>